<dbReference type="Gene3D" id="3.40.5.120">
    <property type="match status" value="1"/>
</dbReference>
<evidence type="ECO:0000256" key="9">
    <source>
        <dbReference type="SAM" id="MobiDB-lite"/>
    </source>
</evidence>
<evidence type="ECO:0000256" key="2">
    <source>
        <dbReference type="ARBA" id="ARBA00022723"/>
    </source>
</evidence>
<feature type="compositionally biased region" description="Basic residues" evidence="9">
    <location>
        <begin position="1001"/>
        <end position="1016"/>
    </location>
</feature>
<dbReference type="InterPro" id="IPR019786">
    <property type="entry name" value="Zinc_finger_PHD-type_CS"/>
</dbReference>
<keyword evidence="5" id="KW-0805">Transcription regulation</keyword>
<reference evidence="11 12" key="1">
    <citation type="submission" date="2016-04" db="EMBL/GenBank/DDBJ databases">
        <title>The genome of Intoshia linei affirms orthonectids as highly simplified spiralians.</title>
        <authorList>
            <person name="Mikhailov K.V."/>
            <person name="Slusarev G.S."/>
            <person name="Nikitin M.A."/>
            <person name="Logacheva M.D."/>
            <person name="Penin A."/>
            <person name="Aleoshin V."/>
            <person name="Panchin Y.V."/>
        </authorList>
    </citation>
    <scope>NUCLEOTIDE SEQUENCE [LARGE SCALE GENOMIC DNA]</scope>
    <source>
        <strain evidence="11">Intl2013</strain>
        <tissue evidence="11">Whole animal</tissue>
    </source>
</reference>
<dbReference type="InterPro" id="IPR037869">
    <property type="entry name" value="Spp1/CFP1"/>
</dbReference>
<organism evidence="11 12">
    <name type="scientific">Intoshia linei</name>
    <dbReference type="NCBI Taxonomy" id="1819745"/>
    <lineage>
        <taxon>Eukaryota</taxon>
        <taxon>Metazoa</taxon>
        <taxon>Spiralia</taxon>
        <taxon>Lophotrochozoa</taxon>
        <taxon>Mesozoa</taxon>
        <taxon>Orthonectida</taxon>
        <taxon>Rhopaluridae</taxon>
        <taxon>Intoshia</taxon>
    </lineage>
</organism>
<comment type="subcellular location">
    <subcellularLocation>
        <location evidence="1">Nucleus</location>
    </subcellularLocation>
</comment>
<dbReference type="Pfam" id="PF07533">
    <property type="entry name" value="BRK"/>
    <property type="match status" value="1"/>
</dbReference>
<evidence type="ECO:0000256" key="4">
    <source>
        <dbReference type="ARBA" id="ARBA00022833"/>
    </source>
</evidence>
<feature type="region of interest" description="Disordered" evidence="9">
    <location>
        <begin position="41"/>
        <end position="68"/>
    </location>
</feature>
<dbReference type="Gene3D" id="3.30.40.10">
    <property type="entry name" value="Zinc/RING finger domain, C3HC4 (zinc finger)"/>
    <property type="match status" value="1"/>
</dbReference>
<dbReference type="AlphaFoldDB" id="A0A177B467"/>
<dbReference type="PROSITE" id="PS50016">
    <property type="entry name" value="ZF_PHD_2"/>
    <property type="match status" value="1"/>
</dbReference>
<dbReference type="PANTHER" id="PTHR46174">
    <property type="entry name" value="CXXC-TYPE ZINC FINGER PROTEIN 1"/>
    <property type="match status" value="1"/>
</dbReference>
<evidence type="ECO:0000256" key="3">
    <source>
        <dbReference type="ARBA" id="ARBA00022771"/>
    </source>
</evidence>
<dbReference type="InterPro" id="IPR006576">
    <property type="entry name" value="BRK_domain"/>
</dbReference>
<keyword evidence="7" id="KW-0539">Nucleus</keyword>
<evidence type="ECO:0000256" key="8">
    <source>
        <dbReference type="PROSITE-ProRule" id="PRU00146"/>
    </source>
</evidence>
<dbReference type="SUPFAM" id="SSF160481">
    <property type="entry name" value="BRK domain-like"/>
    <property type="match status" value="1"/>
</dbReference>
<dbReference type="EMBL" id="LWCA01000338">
    <property type="protein sequence ID" value="OAF69087.1"/>
    <property type="molecule type" value="Genomic_DNA"/>
</dbReference>
<feature type="domain" description="PHD-type" evidence="10">
    <location>
        <begin position="77"/>
        <end position="131"/>
    </location>
</feature>
<accession>A0A177B467</accession>
<feature type="compositionally biased region" description="Basic residues" evidence="9">
    <location>
        <begin position="909"/>
        <end position="919"/>
    </location>
</feature>
<dbReference type="PANTHER" id="PTHR46174:SF1">
    <property type="entry name" value="CXXC-TYPE ZINC FINGER PROTEIN 1"/>
    <property type="match status" value="1"/>
</dbReference>
<feature type="region of interest" description="Disordered" evidence="9">
    <location>
        <begin position="863"/>
        <end position="1024"/>
    </location>
</feature>
<dbReference type="SMART" id="SM00249">
    <property type="entry name" value="PHD"/>
    <property type="match status" value="1"/>
</dbReference>
<evidence type="ECO:0000259" key="10">
    <source>
        <dbReference type="PROSITE" id="PS50016"/>
    </source>
</evidence>
<sequence>MNQPKLNSKNKDLSEIMAEANNLENFNYGKKLNAPDRKFMYNTPKIKHGSNPRNSRLDKDSSEESMNDVDDDARYQQLYCICRSPYNNRFMIRCDTCKEWFHGNCVNVSPEMGHQMEINNTAWYCQSCQDRHPWVDKNVMEWKDSPTDYGFKKKICYAEGCNNSVNNKNSHYCNNACVRIYISQKLKILDQYRKKTNDKYGRDDTYKNMADEPVNMFDPVSGNILTGNSAPLRKNLILWMLAHQNYEIYISEDIKDQIKSENDNKDIVKNNVKFTSSSSIQIASRVPNSFQIKARQVFKKILKKCSESNSLMLNDEEIKNYAMCLERALFDYCGEVNSSYKSKYEAICDVFENCINQDQNLAYKLLMSEMTCSKIVEQSLYQLRSQAHKNDSINSKNSFDTTKNHGYHVYDANCNICNSNTKQVMPSMDVLKRDDFMTHIDSIGNWGVDSVSWRSSIMMESNPMFVVEAFLITKTAVQLDHYGTNFFKTFPNTIQMEKSISMNDFEKSLSNVVIDKNWVVYVYAIINENSGPYYENVFNDLFNTKKCALINNFQMPLRHMYVFSQKTKLFCNSIKKINELIDIKYPTKSVMVAVLIEPREPQNMPPQPQVSVTQVKPNTDNVETNKKKILLQQKELLQKLNERIKQEEELIKAGALINQYNNKSDKLDNTNIMIDPVTKKASLSSDILNFLNHVNQADDRPVPVAVNNSFIPENVEYQINPNFHAPQNDQFHQNMDNYHRPQIRMNVLPIEHYREPPGIQRKMQFKNPPIMRHPNPPISFRPREMHSQIDEQCNNGPTVNQEFNRHNFSSNRGYNSNFHRSNEHVHENVQIHQINSTLIDNPKFRNGSNFSFAERIINQSDANLNTPQFRSETKFDRNFKNDRKNDDEPVQYNRYNERRNDSINDDRDRHRRDSFKRTRIISPIRESHNEGRKIRGDRDKDKVKDDDKKRNKSRDKDGRSRDKDNRVEKERSRKRSIDRRDRNKSPRKHKSPKTDTDDRYKKSRFSQRKSPFKSHRGYSPIDRNINASNNQITHRSSQSFNNLDKRSFMEPRRNNDISRPRGLLPTPELLPNVQSQHFSVSKPQTFKNDFAPKDVDRRI</sequence>
<dbReference type="InterPro" id="IPR011011">
    <property type="entry name" value="Znf_FYVE_PHD"/>
</dbReference>
<comment type="caution">
    <text evidence="11">The sequence shown here is derived from an EMBL/GenBank/DDBJ whole genome shotgun (WGS) entry which is preliminary data.</text>
</comment>
<dbReference type="SUPFAM" id="SSF46942">
    <property type="entry name" value="Elongation factor TFIIS domain 2"/>
    <property type="match status" value="1"/>
</dbReference>
<keyword evidence="2" id="KW-0479">Metal-binding</keyword>
<name>A0A177B467_9BILA</name>
<dbReference type="PROSITE" id="PS01359">
    <property type="entry name" value="ZF_PHD_1"/>
    <property type="match status" value="1"/>
</dbReference>
<gene>
    <name evidence="11" type="ORF">A3Q56_03164</name>
</gene>
<feature type="compositionally biased region" description="Basic and acidic residues" evidence="9">
    <location>
        <begin position="895"/>
        <end position="908"/>
    </location>
</feature>
<feature type="compositionally biased region" description="Basic and acidic residues" evidence="9">
    <location>
        <begin position="1090"/>
        <end position="1099"/>
    </location>
</feature>
<dbReference type="InterPro" id="IPR036575">
    <property type="entry name" value="TFIIS_cen_dom_sf"/>
</dbReference>
<dbReference type="CDD" id="cd15552">
    <property type="entry name" value="PHD_PHF3_like"/>
    <property type="match status" value="1"/>
</dbReference>
<dbReference type="InterPro" id="IPR037259">
    <property type="entry name" value="BRK_sf"/>
</dbReference>
<dbReference type="InterPro" id="IPR019787">
    <property type="entry name" value="Znf_PHD-finger"/>
</dbReference>
<dbReference type="SUPFAM" id="SSF57903">
    <property type="entry name" value="FYVE/PHD zinc finger"/>
    <property type="match status" value="1"/>
</dbReference>
<keyword evidence="6" id="KW-0804">Transcription</keyword>
<feature type="compositionally biased region" description="Polar residues" evidence="9">
    <location>
        <begin position="1076"/>
        <end position="1087"/>
    </location>
</feature>
<dbReference type="GO" id="GO:0008270">
    <property type="term" value="F:zinc ion binding"/>
    <property type="evidence" value="ECO:0007669"/>
    <property type="project" value="UniProtKB-KW"/>
</dbReference>
<dbReference type="GO" id="GO:0048188">
    <property type="term" value="C:Set1C/COMPASS complex"/>
    <property type="evidence" value="ECO:0007669"/>
    <property type="project" value="InterPro"/>
</dbReference>
<evidence type="ECO:0000256" key="5">
    <source>
        <dbReference type="ARBA" id="ARBA00023015"/>
    </source>
</evidence>
<feature type="region of interest" description="Disordered" evidence="9">
    <location>
        <begin position="1076"/>
        <end position="1099"/>
    </location>
</feature>
<evidence type="ECO:0000256" key="7">
    <source>
        <dbReference type="ARBA" id="ARBA00023242"/>
    </source>
</evidence>
<evidence type="ECO:0000313" key="12">
    <source>
        <dbReference type="Proteomes" id="UP000078046"/>
    </source>
</evidence>
<dbReference type="Proteomes" id="UP000078046">
    <property type="component" value="Unassembled WGS sequence"/>
</dbReference>
<dbReference type="InterPro" id="IPR001965">
    <property type="entry name" value="Znf_PHD"/>
</dbReference>
<evidence type="ECO:0000256" key="1">
    <source>
        <dbReference type="ARBA" id="ARBA00004123"/>
    </source>
</evidence>
<evidence type="ECO:0000313" key="11">
    <source>
        <dbReference type="EMBL" id="OAF69087.1"/>
    </source>
</evidence>
<dbReference type="InterPro" id="IPR013083">
    <property type="entry name" value="Znf_RING/FYVE/PHD"/>
</dbReference>
<dbReference type="Pfam" id="PF00628">
    <property type="entry name" value="PHD"/>
    <property type="match status" value="1"/>
</dbReference>
<keyword evidence="12" id="KW-1185">Reference proteome</keyword>
<dbReference type="GO" id="GO:0045893">
    <property type="term" value="P:positive regulation of DNA-templated transcription"/>
    <property type="evidence" value="ECO:0007669"/>
    <property type="project" value="TreeGrafter"/>
</dbReference>
<evidence type="ECO:0000256" key="6">
    <source>
        <dbReference type="ARBA" id="ARBA00023163"/>
    </source>
</evidence>
<keyword evidence="4" id="KW-0862">Zinc</keyword>
<dbReference type="GO" id="GO:0006351">
    <property type="term" value="P:DNA-templated transcription"/>
    <property type="evidence" value="ECO:0007669"/>
    <property type="project" value="InterPro"/>
</dbReference>
<protein>
    <recommendedName>
        <fullName evidence="10">PHD-type domain-containing protein</fullName>
    </recommendedName>
</protein>
<dbReference type="OrthoDB" id="1884872at2759"/>
<feature type="compositionally biased region" description="Basic and acidic residues" evidence="9">
    <location>
        <begin position="925"/>
        <end position="971"/>
    </location>
</feature>
<keyword evidence="3 8" id="KW-0863">Zinc-finger</keyword>
<proteinExistence type="predicted"/>
<feature type="compositionally biased region" description="Basic and acidic residues" evidence="9">
    <location>
        <begin position="871"/>
        <end position="887"/>
    </location>
</feature>